<comment type="similarity">
    <text evidence="1">Belongs to the 5'-nucleotidase family.</text>
</comment>
<reference evidence="4 5" key="1">
    <citation type="submission" date="2017-06" db="EMBL/GenBank/DDBJ databases">
        <title>Isolation and characterization of a thermophilic and butanogenic Thermoanaerobacterium thermosaccharolyticum M5 capable of efficient degradation of hemicellulose.</title>
        <authorList>
            <person name="Xin F."/>
            <person name="Jiang Y."/>
        </authorList>
    </citation>
    <scope>NUCLEOTIDE SEQUENCE [LARGE SCALE GENOMIC DNA]</scope>
    <source>
        <strain evidence="4 5">M5</strain>
    </source>
</reference>
<sequence length="687" mass="73757">MFERKLRIFGIFLAALIAFSMFFTYIPQISYAAVSKTFDFVEVTDFHGNLQASGKLSDGTAITQERGAVLAKQIKDIKAANPDTVILSGGDMFQGTPLSNVLKGQPVIDMMKNIGFDAMALGNHEYDWGIDSVIDTSNAVLKGSTIPVLAANVYDKTTGKPVSYARPYVIIKKDGVKIGIIGVVDNKEFPTIIMPSLIKDVEFKDPVPIVNDLAKELRNDGAQIVVVLAHMGAVTDKKTGETTGNLVDFAKQVKGVDAIFGGHTHTIVTTKVNGIPVGVANNAGMGYIDLKITLNSDGTVTAGDMVYNDDYNLYNTKTPVVDQGVQEIVDKAVEDAGPLFKQVIGVADIDLTRMQSANPYGDSILGNWTSEVTKDAVNADFGFGNNGGLRIDIPKGDITVGTMYTLMPFDNTIVTMSMTGAQIKIVLEQAVQDGGKGIQVAGLTFKYDPSKPSMKRVFDMKKSDGTPIDMNAKYLVATNSFMGTGGDGFTEFTDPEVQKTYIDTQKLVRDAFIDAVKAQGHVTAKIDNRISPAAMPASDTISKTPVSEESGSSTTVEKRGVVTASALNVRSGAGTQYKVIGVLRAGQSVDIVGESNGWYQIDYNGKTGYVYGKYVAVTSNLSNITVLKTVKVTARSGLNVRVNSSTAARKIGAVPYGAELKVVGEYNGWYQIQYNGGYGFVYAKYTK</sequence>
<dbReference type="InterPro" id="IPR036907">
    <property type="entry name" value="5'-Nucleotdase_C_sf"/>
</dbReference>
<dbReference type="EMBL" id="NKHD01000012">
    <property type="protein sequence ID" value="OXT08572.1"/>
    <property type="molecule type" value="Genomic_DNA"/>
</dbReference>
<evidence type="ECO:0000256" key="2">
    <source>
        <dbReference type="SAM" id="MobiDB-lite"/>
    </source>
</evidence>
<gene>
    <name evidence="4" type="ORF">CE561_04550</name>
</gene>
<dbReference type="Proteomes" id="UP000215301">
    <property type="component" value="Unassembled WGS sequence"/>
</dbReference>
<dbReference type="GO" id="GO:0030288">
    <property type="term" value="C:outer membrane-bounded periplasmic space"/>
    <property type="evidence" value="ECO:0007669"/>
    <property type="project" value="TreeGrafter"/>
</dbReference>
<dbReference type="InterPro" id="IPR008334">
    <property type="entry name" value="5'-Nucleotdase_C"/>
</dbReference>
<dbReference type="InterPro" id="IPR029052">
    <property type="entry name" value="Metallo-depent_PP-like"/>
</dbReference>
<dbReference type="GO" id="GO:0000166">
    <property type="term" value="F:nucleotide binding"/>
    <property type="evidence" value="ECO:0007669"/>
    <property type="project" value="UniProtKB-KW"/>
</dbReference>
<dbReference type="SUPFAM" id="SSF55816">
    <property type="entry name" value="5'-nucleotidase (syn. UDP-sugar hydrolase), C-terminal domain"/>
    <property type="match status" value="1"/>
</dbReference>
<dbReference type="Gene3D" id="3.90.780.10">
    <property type="entry name" value="5'-Nucleotidase, C-terminal domain"/>
    <property type="match status" value="1"/>
</dbReference>
<dbReference type="PANTHER" id="PTHR11575:SF24">
    <property type="entry name" value="5'-NUCLEOTIDASE"/>
    <property type="match status" value="1"/>
</dbReference>
<organism evidence="4 5">
    <name type="scientific">Thermoanaerobacterium thermosaccharolyticum</name>
    <name type="common">Clostridium thermosaccharolyticum</name>
    <dbReference type="NCBI Taxonomy" id="1517"/>
    <lineage>
        <taxon>Bacteria</taxon>
        <taxon>Bacillati</taxon>
        <taxon>Bacillota</taxon>
        <taxon>Clostridia</taxon>
        <taxon>Thermoanaerobacterales</taxon>
        <taxon>Thermoanaerobacteraceae</taxon>
        <taxon>Thermoanaerobacterium</taxon>
    </lineage>
</organism>
<dbReference type="InterPro" id="IPR019079">
    <property type="entry name" value="Capsule_synth_CapA"/>
</dbReference>
<feature type="domain" description="SH3b" evidence="3">
    <location>
        <begin position="627"/>
        <end position="687"/>
    </location>
</feature>
<dbReference type="PRINTS" id="PR01607">
    <property type="entry name" value="APYRASEFAMLY"/>
</dbReference>
<dbReference type="Gene3D" id="2.30.30.40">
    <property type="entry name" value="SH3 Domains"/>
    <property type="match status" value="2"/>
</dbReference>
<dbReference type="PROSITE" id="PS51781">
    <property type="entry name" value="SH3B"/>
    <property type="match status" value="2"/>
</dbReference>
<dbReference type="RefSeq" id="WP_094044411.1">
    <property type="nucleotide sequence ID" value="NZ_NKHD01000012.1"/>
</dbReference>
<dbReference type="Pfam" id="PF09587">
    <property type="entry name" value="PGA_cap"/>
    <property type="match status" value="1"/>
</dbReference>
<dbReference type="Pfam" id="PF02872">
    <property type="entry name" value="5_nucleotid_C"/>
    <property type="match status" value="1"/>
</dbReference>
<dbReference type="InterPro" id="IPR003646">
    <property type="entry name" value="SH3-like_bac-type"/>
</dbReference>
<evidence type="ECO:0000256" key="1">
    <source>
        <dbReference type="RuleBase" id="RU362119"/>
    </source>
</evidence>
<dbReference type="SMART" id="SM00287">
    <property type="entry name" value="SH3b"/>
    <property type="match status" value="2"/>
</dbReference>
<dbReference type="GO" id="GO:0016787">
    <property type="term" value="F:hydrolase activity"/>
    <property type="evidence" value="ECO:0007669"/>
    <property type="project" value="UniProtKB-KW"/>
</dbReference>
<dbReference type="CDD" id="cd00845">
    <property type="entry name" value="MPP_UshA_N_like"/>
    <property type="match status" value="1"/>
</dbReference>
<dbReference type="PANTHER" id="PTHR11575">
    <property type="entry name" value="5'-NUCLEOTIDASE-RELATED"/>
    <property type="match status" value="1"/>
</dbReference>
<dbReference type="InterPro" id="IPR006179">
    <property type="entry name" value="5_nucleotidase/apyrase"/>
</dbReference>
<dbReference type="SMART" id="SM00854">
    <property type="entry name" value="PGA_cap"/>
    <property type="match status" value="1"/>
</dbReference>
<comment type="caution">
    <text evidence="4">The sequence shown here is derived from an EMBL/GenBank/DDBJ whole genome shotgun (WGS) entry which is preliminary data.</text>
</comment>
<name>A0A231VK28_THETR</name>
<keyword evidence="1" id="KW-0378">Hydrolase</keyword>
<dbReference type="Pfam" id="PF08239">
    <property type="entry name" value="SH3_3"/>
    <property type="match status" value="2"/>
</dbReference>
<evidence type="ECO:0000313" key="5">
    <source>
        <dbReference type="Proteomes" id="UP000215301"/>
    </source>
</evidence>
<evidence type="ECO:0000259" key="3">
    <source>
        <dbReference type="PROSITE" id="PS51781"/>
    </source>
</evidence>
<proteinExistence type="inferred from homology"/>
<feature type="domain" description="SH3b" evidence="3">
    <location>
        <begin position="557"/>
        <end position="619"/>
    </location>
</feature>
<accession>A0A231VK28</accession>
<dbReference type="SUPFAM" id="SSF56300">
    <property type="entry name" value="Metallo-dependent phosphatases"/>
    <property type="match status" value="1"/>
</dbReference>
<dbReference type="Gene3D" id="3.60.21.10">
    <property type="match status" value="1"/>
</dbReference>
<protein>
    <submittedName>
        <fullName evidence="4">Multifunctional 2',3'-cyclic-nucleotide 2'-phosphodiesterase/5'-nucleotidase/3'-nucleotidase</fullName>
    </submittedName>
</protein>
<keyword evidence="1" id="KW-0547">Nucleotide-binding</keyword>
<dbReference type="AlphaFoldDB" id="A0A231VK28"/>
<evidence type="ECO:0000313" key="4">
    <source>
        <dbReference type="EMBL" id="OXT08572.1"/>
    </source>
</evidence>
<dbReference type="GO" id="GO:0009166">
    <property type="term" value="P:nucleotide catabolic process"/>
    <property type="evidence" value="ECO:0007669"/>
    <property type="project" value="InterPro"/>
</dbReference>
<feature type="region of interest" description="Disordered" evidence="2">
    <location>
        <begin position="535"/>
        <end position="557"/>
    </location>
</feature>